<accession>A0A9Q0K9B7</accession>
<sequence length="206" mass="22026">MLGSKTHITSLKLTSLVSAFEVISHEPLEGSIDERAASLYCSLSENPNHAWINKPSTTSLGPQSLDQLPTKDNIPCGHTPNTPIPSSINTTAGLAHSSSQLDDLNLANRIPAQPPLCGSVNCHSILFEANSSPLPDISNPLDTVFENPPSLSMPNPSKGNPLPAYPTHPLSRNILLLEILGPSRDCIIFDALRYSTMGQVMSTTPL</sequence>
<organism evidence="1 2">
    <name type="scientific">Protea cynaroides</name>
    <dbReference type="NCBI Taxonomy" id="273540"/>
    <lineage>
        <taxon>Eukaryota</taxon>
        <taxon>Viridiplantae</taxon>
        <taxon>Streptophyta</taxon>
        <taxon>Embryophyta</taxon>
        <taxon>Tracheophyta</taxon>
        <taxon>Spermatophyta</taxon>
        <taxon>Magnoliopsida</taxon>
        <taxon>Proteales</taxon>
        <taxon>Proteaceae</taxon>
        <taxon>Protea</taxon>
    </lineage>
</organism>
<comment type="caution">
    <text evidence="1">The sequence shown here is derived from an EMBL/GenBank/DDBJ whole genome shotgun (WGS) entry which is preliminary data.</text>
</comment>
<evidence type="ECO:0000313" key="2">
    <source>
        <dbReference type="Proteomes" id="UP001141806"/>
    </source>
</evidence>
<dbReference type="EMBL" id="JAMYWD010000007">
    <property type="protein sequence ID" value="KAJ4966247.1"/>
    <property type="molecule type" value="Genomic_DNA"/>
</dbReference>
<dbReference type="AlphaFoldDB" id="A0A9Q0K9B7"/>
<dbReference type="Proteomes" id="UP001141806">
    <property type="component" value="Unassembled WGS sequence"/>
</dbReference>
<gene>
    <name evidence="1" type="ORF">NE237_018096</name>
</gene>
<keyword evidence="2" id="KW-1185">Reference proteome</keyword>
<proteinExistence type="predicted"/>
<name>A0A9Q0K9B7_9MAGN</name>
<reference evidence="1" key="1">
    <citation type="journal article" date="2023" name="Plant J.">
        <title>The genome of the king protea, Protea cynaroides.</title>
        <authorList>
            <person name="Chang J."/>
            <person name="Duong T.A."/>
            <person name="Schoeman C."/>
            <person name="Ma X."/>
            <person name="Roodt D."/>
            <person name="Barker N."/>
            <person name="Li Z."/>
            <person name="Van de Peer Y."/>
            <person name="Mizrachi E."/>
        </authorList>
    </citation>
    <scope>NUCLEOTIDE SEQUENCE</scope>
    <source>
        <tissue evidence="1">Young leaves</tissue>
    </source>
</reference>
<protein>
    <submittedName>
        <fullName evidence="1">Uncharacterized protein</fullName>
    </submittedName>
</protein>
<evidence type="ECO:0000313" key="1">
    <source>
        <dbReference type="EMBL" id="KAJ4966247.1"/>
    </source>
</evidence>